<dbReference type="Proteomes" id="UP000007753">
    <property type="component" value="Plasmid pCHQ1"/>
</dbReference>
<keyword evidence="2" id="KW-1185">Reference proteome</keyword>
<dbReference type="KEGG" id="sjp:SJA_P1-01550"/>
<reference evidence="1 2" key="1">
    <citation type="journal article" date="2010" name="J. Bacteriol.">
        <title>Complete genome sequence of the representative gamma-hexachlorocyclohexane-degrading bacterium Sphingobium japonicum UT26.</title>
        <authorList>
            <person name="Nagata Y."/>
            <person name="Ohtsubo Y."/>
            <person name="Endo R."/>
            <person name="Ichikawa N."/>
            <person name="Ankai A."/>
            <person name="Oguchi A."/>
            <person name="Fukui S."/>
            <person name="Fujita N."/>
            <person name="Tsuda M."/>
        </authorList>
    </citation>
    <scope>NUCLEOTIDE SEQUENCE [LARGE SCALE GENOMIC DNA]</scope>
    <source>
        <strain evidence="2">DSM 16413 / CCM 7287 / MTCC 6362 / UT26 / NBRC 101211 / UT26S</strain>
        <plasmid evidence="1 2">pCHQ1</plasmid>
    </source>
</reference>
<evidence type="ECO:0000313" key="1">
    <source>
        <dbReference type="EMBL" id="BAI99107.1"/>
    </source>
</evidence>
<dbReference type="AlphaFoldDB" id="D4Z925"/>
<sequence>MRCKKDLRGLLSVNRCLRMLRTFAQRQVFGGVPNSIDARPIASVQRCCSSFTTQST</sequence>
<gene>
    <name evidence="1" type="ordered locus">SJA_P1-01550</name>
</gene>
<organism evidence="1 2">
    <name type="scientific">Sphingobium indicum (strain DSM 16413 / CCM 7287 / MTCC 6362 / UT26 / NBRC 101211 / UT26S)</name>
    <name type="common">Sphingobium japonicum</name>
    <dbReference type="NCBI Taxonomy" id="452662"/>
    <lineage>
        <taxon>Bacteria</taxon>
        <taxon>Pseudomonadati</taxon>
        <taxon>Pseudomonadota</taxon>
        <taxon>Alphaproteobacteria</taxon>
        <taxon>Sphingomonadales</taxon>
        <taxon>Sphingomonadaceae</taxon>
        <taxon>Sphingobium</taxon>
    </lineage>
</organism>
<protein>
    <submittedName>
        <fullName evidence="1">Uncharacterized protein</fullName>
    </submittedName>
</protein>
<name>D4Z925_SPHIU</name>
<dbReference type="HOGENOM" id="CLU_3011993_0_0_5"/>
<dbReference type="EMBL" id="AP010805">
    <property type="protein sequence ID" value="BAI99107.1"/>
    <property type="molecule type" value="Genomic_DNA"/>
</dbReference>
<keyword evidence="1" id="KW-0614">Plasmid</keyword>
<evidence type="ECO:0000313" key="2">
    <source>
        <dbReference type="Proteomes" id="UP000007753"/>
    </source>
</evidence>
<proteinExistence type="predicted"/>
<geneLocation type="plasmid" evidence="1 2">
    <name>pCHQ1</name>
</geneLocation>
<accession>D4Z925</accession>